<accession>A0AAV5D488</accession>
<protein>
    <recommendedName>
        <fullName evidence="1">DUF8039 domain-containing protein</fullName>
    </recommendedName>
</protein>
<evidence type="ECO:0000259" key="1">
    <source>
        <dbReference type="Pfam" id="PF26133"/>
    </source>
</evidence>
<dbReference type="PANTHER" id="PTHR33018">
    <property type="entry name" value="OS10G0338966 PROTEIN-RELATED"/>
    <property type="match status" value="1"/>
</dbReference>
<gene>
    <name evidence="2" type="primary">ga22497</name>
    <name evidence="2" type="ORF">PR202_ga22497</name>
</gene>
<reference evidence="2" key="1">
    <citation type="journal article" date="2018" name="DNA Res.">
        <title>Multiple hybrid de novo genome assembly of finger millet, an orphan allotetraploid crop.</title>
        <authorList>
            <person name="Hatakeyama M."/>
            <person name="Aluri S."/>
            <person name="Balachadran M.T."/>
            <person name="Sivarajan S.R."/>
            <person name="Patrignani A."/>
            <person name="Gruter S."/>
            <person name="Poveda L."/>
            <person name="Shimizu-Inatsugi R."/>
            <person name="Baeten J."/>
            <person name="Francoijs K.J."/>
            <person name="Nataraja K.N."/>
            <person name="Reddy Y.A.N."/>
            <person name="Phadnis S."/>
            <person name="Ravikumar R.L."/>
            <person name="Schlapbach R."/>
            <person name="Sreeman S.M."/>
            <person name="Shimizu K.K."/>
        </authorList>
    </citation>
    <scope>NUCLEOTIDE SEQUENCE</scope>
</reference>
<dbReference type="EMBL" id="BQKI01000011">
    <property type="protein sequence ID" value="GJN04913.1"/>
    <property type="molecule type" value="Genomic_DNA"/>
</dbReference>
<dbReference type="PANTHER" id="PTHR33018:SF34">
    <property type="entry name" value="OS02G0472350 PROTEIN"/>
    <property type="match status" value="1"/>
</dbReference>
<name>A0AAV5D488_ELECO</name>
<dbReference type="InterPro" id="IPR058352">
    <property type="entry name" value="DUF8039"/>
</dbReference>
<sequence length="209" mass="23160">MVARIDGMVPAVLGAARAAIGFLGRWKAIVVNLEKLWVCLPILSSHLGQLESYDNALCRETLQMTSVEAKEISESYQKLSKKNTLRPNLGPGGYQAKLSSHGSVADTNKYPVNDITENTPCSLHMTLSKRGNTLVKVADGIVIPGRTFHNVTIPHECARVQIVKVDENYLSCDLDYPDEDEGIETLEDVVNHFILWPRREIVIHTIPSP</sequence>
<dbReference type="Proteomes" id="UP001054889">
    <property type="component" value="Unassembled WGS sequence"/>
</dbReference>
<reference evidence="2" key="2">
    <citation type="submission" date="2021-12" db="EMBL/GenBank/DDBJ databases">
        <title>Resequencing data analysis of finger millet.</title>
        <authorList>
            <person name="Hatakeyama M."/>
            <person name="Aluri S."/>
            <person name="Balachadran M.T."/>
            <person name="Sivarajan S.R."/>
            <person name="Poveda L."/>
            <person name="Shimizu-Inatsugi R."/>
            <person name="Schlapbach R."/>
            <person name="Sreeman S.M."/>
            <person name="Shimizu K.K."/>
        </authorList>
    </citation>
    <scope>NUCLEOTIDE SEQUENCE</scope>
</reference>
<comment type="caution">
    <text evidence="2">The sequence shown here is derived from an EMBL/GenBank/DDBJ whole genome shotgun (WGS) entry which is preliminary data.</text>
</comment>
<evidence type="ECO:0000313" key="2">
    <source>
        <dbReference type="EMBL" id="GJN04913.1"/>
    </source>
</evidence>
<organism evidence="2 3">
    <name type="scientific">Eleusine coracana subsp. coracana</name>
    <dbReference type="NCBI Taxonomy" id="191504"/>
    <lineage>
        <taxon>Eukaryota</taxon>
        <taxon>Viridiplantae</taxon>
        <taxon>Streptophyta</taxon>
        <taxon>Embryophyta</taxon>
        <taxon>Tracheophyta</taxon>
        <taxon>Spermatophyta</taxon>
        <taxon>Magnoliopsida</taxon>
        <taxon>Liliopsida</taxon>
        <taxon>Poales</taxon>
        <taxon>Poaceae</taxon>
        <taxon>PACMAD clade</taxon>
        <taxon>Chloridoideae</taxon>
        <taxon>Cynodonteae</taxon>
        <taxon>Eleusininae</taxon>
        <taxon>Eleusine</taxon>
    </lineage>
</organism>
<dbReference type="Pfam" id="PF26133">
    <property type="entry name" value="DUF8039"/>
    <property type="match status" value="1"/>
</dbReference>
<evidence type="ECO:0000313" key="3">
    <source>
        <dbReference type="Proteomes" id="UP001054889"/>
    </source>
</evidence>
<keyword evidence="3" id="KW-1185">Reference proteome</keyword>
<dbReference type="AlphaFoldDB" id="A0AAV5D488"/>
<feature type="domain" description="DUF8039" evidence="1">
    <location>
        <begin position="110"/>
        <end position="203"/>
    </location>
</feature>
<proteinExistence type="predicted"/>